<keyword evidence="15" id="KW-0677">Repeat</keyword>
<dbReference type="SUPFAM" id="SSF50494">
    <property type="entry name" value="Trypsin-like serine proteases"/>
    <property type="match status" value="1"/>
</dbReference>
<dbReference type="FunFam" id="2.10.25.10:FF:000438">
    <property type="entry name" value="Hepatocyte growth factor activator"/>
    <property type="match status" value="1"/>
</dbReference>
<dbReference type="PROSITE" id="PS50877">
    <property type="entry name" value="GOLOCO"/>
    <property type="match status" value="1"/>
</dbReference>
<feature type="region of interest" description="Disordered" evidence="36">
    <location>
        <begin position="409"/>
        <end position="430"/>
    </location>
</feature>
<keyword evidence="5" id="KW-0343">GTPase activation</keyword>
<feature type="region of interest" description="Disordered" evidence="36">
    <location>
        <begin position="443"/>
        <end position="527"/>
    </location>
</feature>
<dbReference type="Gene3D" id="2.40.10.10">
    <property type="entry name" value="Trypsin-like serine proteases"/>
    <property type="match status" value="1"/>
</dbReference>
<dbReference type="InterPro" id="IPR018056">
    <property type="entry name" value="Kringle_CS"/>
</dbReference>
<feature type="compositionally biased region" description="Polar residues" evidence="36">
    <location>
        <begin position="462"/>
        <end position="474"/>
    </location>
</feature>
<dbReference type="CDD" id="cd00061">
    <property type="entry name" value="FN1"/>
    <property type="match status" value="1"/>
</dbReference>
<keyword evidence="16 35" id="KW-0378">Hydrolase</keyword>
<keyword evidence="8" id="KW-1017">Isopeptide bond</keyword>
<feature type="region of interest" description="Disordered" evidence="36">
    <location>
        <begin position="1603"/>
        <end position="1663"/>
    </location>
</feature>
<dbReference type="PANTHER" id="PTHR45945">
    <property type="entry name" value="REGULATOR OF G-PROTEIN SIGNALING LOCO"/>
    <property type="match status" value="1"/>
</dbReference>
<dbReference type="GO" id="GO:0005634">
    <property type="term" value="C:nucleus"/>
    <property type="evidence" value="ECO:0007669"/>
    <property type="project" value="UniProtKB-SubCell"/>
</dbReference>
<protein>
    <recommendedName>
        <fullName evidence="30">Hepatocyte growth factor activator serine protease</fullName>
    </recommendedName>
    <alternativeName>
        <fullName evidence="28">Regulator of G-protein signaling 12</fullName>
    </alternativeName>
    <alternativeName>
        <fullName evidence="31">Serine protease HGFAC</fullName>
    </alternativeName>
</protein>
<evidence type="ECO:0000256" key="30">
    <source>
        <dbReference type="ARBA" id="ARBA00093601"/>
    </source>
</evidence>
<evidence type="ECO:0000256" key="18">
    <source>
        <dbReference type="ARBA" id="ARBA00022843"/>
    </source>
</evidence>
<feature type="compositionally biased region" description="Low complexity" evidence="36">
    <location>
        <begin position="1043"/>
        <end position="1053"/>
    </location>
</feature>
<dbReference type="SMART" id="SM00058">
    <property type="entry name" value="FN1"/>
    <property type="match status" value="1"/>
</dbReference>
<dbReference type="FunFam" id="2.10.10.10:FF:000007">
    <property type="entry name" value="hepatocyte growth factor activator"/>
    <property type="match status" value="1"/>
</dbReference>
<dbReference type="PROSITE" id="PS00022">
    <property type="entry name" value="EGF_1"/>
    <property type="match status" value="2"/>
</dbReference>
<feature type="region of interest" description="Disordered" evidence="36">
    <location>
        <begin position="1450"/>
        <end position="1486"/>
    </location>
</feature>
<organism evidence="46 47">
    <name type="scientific">Microtus ochrogaster</name>
    <name type="common">Prairie vole</name>
    <dbReference type="NCBI Taxonomy" id="79684"/>
    <lineage>
        <taxon>Eukaryota</taxon>
        <taxon>Metazoa</taxon>
        <taxon>Chordata</taxon>
        <taxon>Craniata</taxon>
        <taxon>Vertebrata</taxon>
        <taxon>Euteleostomi</taxon>
        <taxon>Mammalia</taxon>
        <taxon>Eutheria</taxon>
        <taxon>Euarchontoglires</taxon>
        <taxon>Glires</taxon>
        <taxon>Rodentia</taxon>
        <taxon>Myomorpha</taxon>
        <taxon>Muroidea</taxon>
        <taxon>Cricetidae</taxon>
        <taxon>Arvicolinae</taxon>
        <taxon>Microtus</taxon>
    </lineage>
</organism>
<evidence type="ECO:0000256" key="16">
    <source>
        <dbReference type="ARBA" id="ARBA00022801"/>
    </source>
</evidence>
<dbReference type="SMART" id="SM00181">
    <property type="entry name" value="EGF"/>
    <property type="match status" value="2"/>
</dbReference>
<evidence type="ECO:0000256" key="21">
    <source>
        <dbReference type="ARBA" id="ARBA00023157"/>
    </source>
</evidence>
<keyword evidence="6" id="KW-0488">Methylation</keyword>
<evidence type="ECO:0000256" key="20">
    <source>
        <dbReference type="ARBA" id="ARBA00023145"/>
    </source>
</evidence>
<dbReference type="PRINTS" id="PR01301">
    <property type="entry name" value="RGSPROTEIN"/>
</dbReference>
<feature type="domain" description="Fibronectin type-I" evidence="44">
    <location>
        <begin position="1763"/>
        <end position="1803"/>
    </location>
</feature>
<dbReference type="FunFam" id="2.10.25.10:FF:000338">
    <property type="entry name" value="hepatocyte growth factor activator"/>
    <property type="match status" value="1"/>
</dbReference>
<evidence type="ECO:0000256" key="24">
    <source>
        <dbReference type="ARBA" id="ARBA00023273"/>
    </source>
</evidence>
<dbReference type="InterPro" id="IPR000083">
    <property type="entry name" value="Fibronectin_type1"/>
</dbReference>
<dbReference type="Gene3D" id="2.30.42.10">
    <property type="match status" value="1"/>
</dbReference>
<feature type="domain" description="RBD" evidence="43">
    <location>
        <begin position="1208"/>
        <end position="1278"/>
    </location>
</feature>
<evidence type="ECO:0000256" key="33">
    <source>
        <dbReference type="PROSITE-ProRule" id="PRU00121"/>
    </source>
</evidence>
<feature type="compositionally biased region" description="Low complexity" evidence="36">
    <location>
        <begin position="1356"/>
        <end position="1403"/>
    </location>
</feature>
<keyword evidence="14" id="KW-0732">Signal</keyword>
<evidence type="ECO:0000256" key="35">
    <source>
        <dbReference type="RuleBase" id="RU363034"/>
    </source>
</evidence>
<dbReference type="Pfam" id="PF16613">
    <property type="entry name" value="RGS12_us1"/>
    <property type="match status" value="1"/>
</dbReference>
<dbReference type="CDD" id="cd00108">
    <property type="entry name" value="KR"/>
    <property type="match status" value="1"/>
</dbReference>
<evidence type="ECO:0000313" key="46">
    <source>
        <dbReference type="EMBL" id="KAH0515712.1"/>
    </source>
</evidence>
<keyword evidence="9" id="KW-0964">Secreted</keyword>
<evidence type="ECO:0000259" key="44">
    <source>
        <dbReference type="PROSITE" id="PS51091"/>
    </source>
</evidence>
<dbReference type="Pfam" id="PF00040">
    <property type="entry name" value="fn2"/>
    <property type="match status" value="1"/>
</dbReference>
<feature type="compositionally biased region" description="Pro residues" evidence="36">
    <location>
        <begin position="1462"/>
        <end position="1475"/>
    </location>
</feature>
<evidence type="ECO:0000259" key="37">
    <source>
        <dbReference type="PROSITE" id="PS01179"/>
    </source>
</evidence>
<evidence type="ECO:0000313" key="47">
    <source>
        <dbReference type="Proteomes" id="UP000710432"/>
    </source>
</evidence>
<dbReference type="PROSITE" id="PS01253">
    <property type="entry name" value="FN1_1"/>
    <property type="match status" value="1"/>
</dbReference>
<dbReference type="InterPro" id="IPR044926">
    <property type="entry name" value="RGS_subdomain_2"/>
</dbReference>
<dbReference type="PROSITE" id="PS50026">
    <property type="entry name" value="EGF_3"/>
    <property type="match status" value="2"/>
</dbReference>
<feature type="domain" description="PDZ" evidence="40">
    <location>
        <begin position="21"/>
        <end position="98"/>
    </location>
</feature>
<evidence type="ECO:0000256" key="17">
    <source>
        <dbReference type="ARBA" id="ARBA00022825"/>
    </source>
</evidence>
<dbReference type="InterPro" id="IPR009003">
    <property type="entry name" value="Peptidase_S1_PA"/>
</dbReference>
<evidence type="ECO:0000256" key="29">
    <source>
        <dbReference type="ARBA" id="ARBA00093411"/>
    </source>
</evidence>
<dbReference type="SUPFAM" id="SSF57440">
    <property type="entry name" value="Kringle-like"/>
    <property type="match status" value="2"/>
</dbReference>
<dbReference type="PROSITE" id="PS00134">
    <property type="entry name" value="TRYPSIN_HIS"/>
    <property type="match status" value="1"/>
</dbReference>
<dbReference type="PROSITE" id="PS50132">
    <property type="entry name" value="RGS"/>
    <property type="match status" value="1"/>
</dbReference>
<dbReference type="InterPro" id="IPR033116">
    <property type="entry name" value="TRYPSIN_SER"/>
</dbReference>
<feature type="domain" description="EGF-like" evidence="38">
    <location>
        <begin position="1723"/>
        <end position="1761"/>
    </location>
</feature>
<gene>
    <name evidence="46" type="ORF">LTLLF_126910</name>
</gene>
<evidence type="ECO:0000256" key="10">
    <source>
        <dbReference type="ARBA" id="ARBA00022536"/>
    </source>
</evidence>
<dbReference type="SUPFAM" id="SSF54236">
    <property type="entry name" value="Ubiquitin-like"/>
    <property type="match status" value="2"/>
</dbReference>
<dbReference type="InterPro" id="IPR018114">
    <property type="entry name" value="TRYPSIN_HIS"/>
</dbReference>
<dbReference type="InterPro" id="IPR003116">
    <property type="entry name" value="RBD_dom"/>
</dbReference>
<dbReference type="PROSITE" id="PS50240">
    <property type="entry name" value="TRYPSIN_DOM"/>
    <property type="match status" value="1"/>
</dbReference>
<evidence type="ECO:0000256" key="26">
    <source>
        <dbReference type="ARBA" id="ARBA00059154"/>
    </source>
</evidence>
<dbReference type="InterPro" id="IPR000562">
    <property type="entry name" value="FN_type2_dom"/>
</dbReference>
<dbReference type="InterPro" id="IPR011993">
    <property type="entry name" value="PH-like_dom_sf"/>
</dbReference>
<dbReference type="InterPro" id="IPR046995">
    <property type="entry name" value="RGS10/12/14-like"/>
</dbReference>
<dbReference type="Gene3D" id="2.10.25.10">
    <property type="entry name" value="Laminin"/>
    <property type="match status" value="2"/>
</dbReference>
<dbReference type="InterPro" id="IPR036305">
    <property type="entry name" value="RGS_sf"/>
</dbReference>
<comment type="caution">
    <text evidence="34">Lacks conserved residue(s) required for the propagation of feature annotation.</text>
</comment>
<comment type="function">
    <text evidence="26">Regulates G protein-coupled receptor signaling cascades. Inhibits signal transduction by increasing the GTPase activity of G protein alpha subunits, thereby driving them into their inactive GDP-bound form.</text>
</comment>
<dbReference type="SMART" id="SM00390">
    <property type="entry name" value="GoLoco"/>
    <property type="match status" value="1"/>
</dbReference>
<dbReference type="Pfam" id="PF00089">
    <property type="entry name" value="Trypsin"/>
    <property type="match status" value="1"/>
</dbReference>
<comment type="function">
    <text evidence="29">Serine protease that hydrolyzes the inactive zymogen hepatocyte growth factor (HGFsc) to an activated disulfide-linked heterodimer, then initiating hepatocyte growth factor receptor signaling pathway.</text>
</comment>
<feature type="disulfide bond" evidence="32">
    <location>
        <begin position="1832"/>
        <end position="1841"/>
    </location>
</feature>
<evidence type="ECO:0000256" key="22">
    <source>
        <dbReference type="ARBA" id="ARBA00023180"/>
    </source>
</evidence>
<dbReference type="SMART" id="SM00228">
    <property type="entry name" value="PDZ"/>
    <property type="match status" value="1"/>
</dbReference>
<keyword evidence="10 32" id="KW-0245">EGF-like domain</keyword>
<evidence type="ECO:0000256" key="15">
    <source>
        <dbReference type="ARBA" id="ARBA00022737"/>
    </source>
</evidence>
<evidence type="ECO:0000259" key="39">
    <source>
        <dbReference type="PROSITE" id="PS50070"/>
    </source>
</evidence>
<dbReference type="Gene3D" id="2.30.29.30">
    <property type="entry name" value="Pleckstrin-homology domain (PH domain)/Phosphotyrosine-binding domain (PTB)"/>
    <property type="match status" value="1"/>
</dbReference>
<dbReference type="CDD" id="cd08742">
    <property type="entry name" value="RGS_RGS12"/>
    <property type="match status" value="1"/>
</dbReference>
<dbReference type="InterPro" id="IPR001254">
    <property type="entry name" value="Trypsin_dom"/>
</dbReference>
<dbReference type="GO" id="GO:0005737">
    <property type="term" value="C:cytoplasm"/>
    <property type="evidence" value="ECO:0007669"/>
    <property type="project" value="UniProtKB-SubCell"/>
</dbReference>
<evidence type="ECO:0000256" key="23">
    <source>
        <dbReference type="ARBA" id="ARBA00023242"/>
    </source>
</evidence>
<dbReference type="Pfam" id="PF00008">
    <property type="entry name" value="EGF"/>
    <property type="match status" value="1"/>
</dbReference>
<keyword evidence="11" id="KW-0597">Phosphoprotein</keyword>
<dbReference type="Pfam" id="PF00595">
    <property type="entry name" value="PDZ"/>
    <property type="match status" value="1"/>
</dbReference>
<keyword evidence="19" id="KW-0770">Synapse</keyword>
<dbReference type="Gene3D" id="1.10.196.10">
    <property type="match status" value="1"/>
</dbReference>
<feature type="compositionally biased region" description="Low complexity" evidence="36">
    <location>
        <begin position="443"/>
        <end position="456"/>
    </location>
</feature>
<evidence type="ECO:0000256" key="6">
    <source>
        <dbReference type="ARBA" id="ARBA00022481"/>
    </source>
</evidence>
<dbReference type="CDD" id="cd17136">
    <property type="entry name" value="RBD1_RGS12"/>
    <property type="match status" value="1"/>
</dbReference>
<evidence type="ECO:0000256" key="8">
    <source>
        <dbReference type="ARBA" id="ARBA00022499"/>
    </source>
</evidence>
<feature type="domain" description="Kringle" evidence="39">
    <location>
        <begin position="1848"/>
        <end position="1930"/>
    </location>
</feature>
<dbReference type="InterPro" id="IPR001478">
    <property type="entry name" value="PDZ"/>
</dbReference>
<dbReference type="EMBL" id="JAATJU010020800">
    <property type="protein sequence ID" value="KAH0515712.1"/>
    <property type="molecule type" value="Genomic_DNA"/>
</dbReference>
<dbReference type="PROSITE" id="PS51092">
    <property type="entry name" value="FN2_2"/>
    <property type="match status" value="1"/>
</dbReference>
<keyword evidence="24" id="KW-0966">Cell projection</keyword>
<evidence type="ECO:0000259" key="41">
    <source>
        <dbReference type="PROSITE" id="PS50132"/>
    </source>
</evidence>
<feature type="domain" description="Peptidase S1" evidence="42">
    <location>
        <begin position="1972"/>
        <end position="2207"/>
    </location>
</feature>
<dbReference type="PROSITE" id="PS01186">
    <property type="entry name" value="EGF_2"/>
    <property type="match status" value="1"/>
</dbReference>
<dbReference type="SMART" id="SM00462">
    <property type="entry name" value="PTB"/>
    <property type="match status" value="1"/>
</dbReference>
<dbReference type="CDD" id="cd06710">
    <property type="entry name" value="PDZ_RGS12-like"/>
    <property type="match status" value="1"/>
</dbReference>
<evidence type="ECO:0000256" key="27">
    <source>
        <dbReference type="ARBA" id="ARBA00064143"/>
    </source>
</evidence>
<accession>A0A8J6GRM0</accession>
<dbReference type="PRINTS" id="PR00018">
    <property type="entry name" value="KRINGLE"/>
</dbReference>
<evidence type="ECO:0000256" key="9">
    <source>
        <dbReference type="ARBA" id="ARBA00022525"/>
    </source>
</evidence>
<dbReference type="InterPro" id="IPR024066">
    <property type="entry name" value="RGS_subdom1/3"/>
</dbReference>
<dbReference type="SMART" id="SM00315">
    <property type="entry name" value="RGS"/>
    <property type="match status" value="1"/>
</dbReference>
<dbReference type="InterPro" id="IPR016137">
    <property type="entry name" value="RGS"/>
</dbReference>
<evidence type="ECO:0000256" key="19">
    <source>
        <dbReference type="ARBA" id="ARBA00023018"/>
    </source>
</evidence>
<dbReference type="GO" id="GO:0005096">
    <property type="term" value="F:GTPase activator activity"/>
    <property type="evidence" value="ECO:0007669"/>
    <property type="project" value="UniProtKB-KW"/>
</dbReference>
<evidence type="ECO:0000259" key="38">
    <source>
        <dbReference type="PROSITE" id="PS50026"/>
    </source>
</evidence>
<evidence type="ECO:0000256" key="2">
    <source>
        <dbReference type="ARBA" id="ARBA00004279"/>
    </source>
</evidence>
<dbReference type="InterPro" id="IPR013806">
    <property type="entry name" value="Kringle-like"/>
</dbReference>
<dbReference type="GO" id="GO:0005576">
    <property type="term" value="C:extracellular region"/>
    <property type="evidence" value="ECO:0007669"/>
    <property type="project" value="UniProtKB-SubCell"/>
</dbReference>
<dbReference type="InterPro" id="IPR000742">
    <property type="entry name" value="EGF"/>
</dbReference>
<keyword evidence="17 35" id="KW-0720">Serine protease</keyword>
<dbReference type="Pfam" id="PF00051">
    <property type="entry name" value="Kringle"/>
    <property type="match status" value="1"/>
</dbReference>
<evidence type="ECO:0000256" key="25">
    <source>
        <dbReference type="ARBA" id="ARBA00034103"/>
    </source>
</evidence>
<name>A0A8J6GRM0_MICOH</name>
<sequence>MYRAGEPGKRQPGAVAPRVRSVEVARGRAGYGFTLSGQAPCVLSCVMRGSPADFVGLRAGDQILAINEINVKKASHEDVVKLIGKCSGVLHMVICEGTSHVESCSSDEEGGLYEGKGWLRPKLDSKALGINRAERVVEEVQSGGIFNMIFESPNLCASGPESPKLKQRSLSESAALRLDVGQDSLCAPHPSMLSKEEISKVINDDSVFTVGLDSHDDFGLDASILNVAMVVGYLGSIELPSTSSNLEHDSLQAIRGCMRRLRAEQKIHSLVTMKVMHDCVQLVTDRAGVVAEYPAEKLAFSAVCPDDRRFFGLVTMQTNDDVGLAQEDEGALRTSCHVFMVDPDLFHHKIHQGIARRFGFACTADPDTSGCLEFPASSLPVLQFISVLYRDMGELIEGVRARAFLDGDADAHQNNSTSSNSDSGIGNFNQEEKSNRVLVVDLGGSSSRHGQGSSPGWEGVSGRSSQPWGASWNGTFCHDPEVGSPLETSPHTDRFWDLTKPSGPTSHMEVPPTSLRSSVPPSKRGATGSSCGFNQRWLPVHVLQEWQCGHASDQESYTDSTDGWSSVNCGTLPPPMSKIPADRYRVEGSFAQAPLSTQKRDCSRKAFGMQNIFGPHRNVRKTKEDKKGSKLGRGVTLAQTSQRTSARRSFGRSRRFSITRSLDDLERELLEHMLDCSYPSKCLSHLDPHTGEPWSDRSVFNPVGQLSSGQRLIHIPEYSSFLIPSAGSGVKVGVRPLLGSCGHLVGLSSDEEASLSLSKDLISYRGKGKPQMNLEKGLSDDSDVFTDHQVLRHLPLYAVLMPERPKDKPDPQPGTLAASDVGHSVTQWSSSLQLFAAILQLTGADLKDCISNNSLSSNASLPSVQSCRRLRERRVASWAVSFERLLQDPIGVRYFSDFLRKEFSEENILFWQACECFSHVPAHDKKELSYRAREIFSKFLCSKATTPVNIDSQAQLADDILNAPHPDMFKEQQLQIFNLMKFDSYTRFLKSQLYQECVLAEVEGRTLPDSQQVPSSPASKHSVSSDHSNVSTPKKVLGQPLWGLSGKSKSGRSLNEDVGDEDCEKKRKGAFFSWSRSRSTGRSQKKKDHGDHAHDALHANGGLCRRESQGSVSSAGSLDLSDACRTSALERDKAAKHCCVHLPDGTSCVVAVKSGFSIKEILSGLCERHGINGAAVDLFLVGGDKPLVLHQDSSILATRDLRLEKRTLFRLDLVPINRSVGLKAKPTKPVTEVLRPVVAKYGLDLGSLLVRLSGEKEPLDLGAPISSLDGQRVILEERDPCRGKEFFELISKAQSNRADDQRGLLRKEDLVLPEFLRLPPGSSELALSSPAPVKGYSKRAVTGCVQEGADQTENYSDSSATSPASAQSPSSAYSPGSAHSPGSIHSPSSAHSPSGPPGTTQPGEKPTKPSCIPSVQEGPTQAWRRLSPEVEAGGIQTVEDEQVADLTLMGEGDISSPNSTLLPPPPIPQDTPGPTRPGGRAQGSGSLPVNMIIDVDLVAGVTPGWGGSVLGVRLGPRRVRADGPFLSNGPGLSPVPVESCSGVTVVSLLPTVSTVPSGAVLLLALLPYPSLIQVSSKRTKPCPFLLLLLLLLLVVPRGAQPQVGRNHTETPGPNVTVSPVTPTIPVTSGDVNSSIASFPETKTEGPQGGRFLPPSSSPPGGQVLTESGQPCRFPFRYGGRMLYSCTSEGSAYKKWCATTHNYDRDRAWGYCAEATLPVDGPAVLDPCASGPCLNGGTCSSTHDRASYHCACPLAFTGKDCGTEKCFDETRYEYFEVGDHWARVSEGRVEQCSCVESQARCEGTRHTACLSSPCLNGGTCHLIVGTGTSICACPLGYAGRFCNIVPNELCTQGNGTEYRGVASTTASGLSCLAWNSDLLYQELHVDSVGAAALLGLGPHAYCRNPDKDERPWCYVVKDNALSWEYCHLAACESLVRVQSQLPEVLMTLAESAPAARPTCGKRHKKRTFLRPRIIGGSSSLPGSHPWLAAIYIGNSFCAGSLIHTCWVVSAAHCFSNKNSITVVLGQHFFNRTTDVTQTFGIEKYVPYSLYSVFNPSNHDLVLIRLKKKGDRCAVRSQFVQPICLPEPGSSFPTGQKCQIAGWGHMKENASDYTSFLQEALVPLVADHKCSSPEVYGADISPNMLCAGYFDCKADACQGDSGGPLACEKNGVAYLYGIISWGDGCGRFNKPGVYTRVSNYVDWINDRIRPKRPAAAS</sequence>
<dbReference type="SMART" id="SM00455">
    <property type="entry name" value="RBD"/>
    <property type="match status" value="2"/>
</dbReference>
<evidence type="ECO:0000256" key="31">
    <source>
        <dbReference type="ARBA" id="ARBA00093658"/>
    </source>
</evidence>
<dbReference type="Gene3D" id="1.10.167.10">
    <property type="entry name" value="Regulator of G-protein Signalling 4, domain 2"/>
    <property type="match status" value="1"/>
</dbReference>
<dbReference type="PROSITE" id="PS00021">
    <property type="entry name" value="KRINGLE_1"/>
    <property type="match status" value="1"/>
</dbReference>
<dbReference type="FunFam" id="2.30.42.10:FF:000115">
    <property type="entry name" value="Regulator of G-protein signaling 12"/>
    <property type="match status" value="1"/>
</dbReference>
<dbReference type="InterPro" id="IPR000001">
    <property type="entry name" value="Kringle"/>
</dbReference>
<feature type="disulfide bond" evidence="32">
    <location>
        <begin position="1751"/>
        <end position="1760"/>
    </location>
</feature>
<dbReference type="CDD" id="cd13162">
    <property type="entry name" value="PTB_RGS12"/>
    <property type="match status" value="1"/>
</dbReference>
<dbReference type="InterPro" id="IPR029071">
    <property type="entry name" value="Ubiquitin-like_domsf"/>
</dbReference>
<dbReference type="FunFam" id="2.30.29.30:FF:000296">
    <property type="entry name" value="Regulator of G protein signaling 12"/>
    <property type="match status" value="1"/>
</dbReference>
<dbReference type="Gene3D" id="3.10.20.90">
    <property type="entry name" value="Phosphatidylinositol 3-kinase Catalytic Subunit, Chain A, domain 1"/>
    <property type="match status" value="2"/>
</dbReference>
<keyword evidence="18" id="KW-0832">Ubl conjugation</keyword>
<feature type="region of interest" description="Disordered" evidence="36">
    <location>
        <begin position="1008"/>
        <end position="1061"/>
    </location>
</feature>
<feature type="domain" description="PID" evidence="37">
    <location>
        <begin position="227"/>
        <end position="339"/>
    </location>
</feature>
<comment type="subcellular location">
    <subcellularLocation>
        <location evidence="2">Cell projection</location>
        <location evidence="2">Dendrite</location>
    </subcellularLocation>
    <subcellularLocation>
        <location evidence="3">Cytoplasm</location>
    </subcellularLocation>
    <subcellularLocation>
        <location evidence="1">Nucleus</location>
    </subcellularLocation>
    <subcellularLocation>
        <location evidence="4">Secreted</location>
    </subcellularLocation>
    <subcellularLocation>
        <location evidence="25">Synapse</location>
    </subcellularLocation>
</comment>
<keyword evidence="20" id="KW-0865">Zymogen</keyword>
<dbReference type="GO" id="GO:0045202">
    <property type="term" value="C:synapse"/>
    <property type="evidence" value="ECO:0007669"/>
    <property type="project" value="UniProtKB-SubCell"/>
</dbReference>
<feature type="domain" description="RGS" evidence="41">
    <location>
        <begin position="881"/>
        <end position="998"/>
    </location>
</feature>
<dbReference type="FunFam" id="1.10.167.10:FF:000001">
    <property type="entry name" value="Putative regulator of g-protein signaling 12"/>
    <property type="match status" value="1"/>
</dbReference>
<evidence type="ECO:0000259" key="45">
    <source>
        <dbReference type="PROSITE" id="PS51092"/>
    </source>
</evidence>
<evidence type="ECO:0000256" key="28">
    <source>
        <dbReference type="ARBA" id="ARBA00069205"/>
    </source>
</evidence>
<feature type="region of interest" description="Disordered" evidence="36">
    <location>
        <begin position="1351"/>
        <end position="1420"/>
    </location>
</feature>
<dbReference type="SUPFAM" id="SSF57196">
    <property type="entry name" value="EGF/Laminin"/>
    <property type="match status" value="1"/>
</dbReference>
<dbReference type="FunFam" id="2.40.20.10:FF:000001">
    <property type="entry name" value="Urokinase-type plasminogen activator"/>
    <property type="match status" value="1"/>
</dbReference>
<evidence type="ECO:0000256" key="36">
    <source>
        <dbReference type="SAM" id="MobiDB-lite"/>
    </source>
</evidence>
<dbReference type="PRINTS" id="PR00013">
    <property type="entry name" value="FNTYPEII"/>
</dbReference>
<dbReference type="PROSITE" id="PS51091">
    <property type="entry name" value="FN1_2"/>
    <property type="match status" value="1"/>
</dbReference>
<keyword evidence="23" id="KW-0539">Nucleus</keyword>
<dbReference type="PROSITE" id="PS01179">
    <property type="entry name" value="PID"/>
    <property type="match status" value="1"/>
</dbReference>
<dbReference type="InterPro" id="IPR036034">
    <property type="entry name" value="PDZ_sf"/>
</dbReference>
<dbReference type="GO" id="GO:0030425">
    <property type="term" value="C:dendrite"/>
    <property type="evidence" value="ECO:0007669"/>
    <property type="project" value="UniProtKB-SubCell"/>
</dbReference>
<dbReference type="GO" id="GO:0007165">
    <property type="term" value="P:signal transduction"/>
    <property type="evidence" value="ECO:0007669"/>
    <property type="project" value="InterPro"/>
</dbReference>
<dbReference type="PROSITE" id="PS00135">
    <property type="entry name" value="TRYPSIN_SER"/>
    <property type="match status" value="1"/>
</dbReference>
<dbReference type="PROSITE" id="PS50070">
    <property type="entry name" value="KRINGLE_2"/>
    <property type="match status" value="1"/>
</dbReference>
<evidence type="ECO:0000256" key="3">
    <source>
        <dbReference type="ARBA" id="ARBA00004496"/>
    </source>
</evidence>
<keyword evidence="7" id="KW-0963">Cytoplasm</keyword>
<evidence type="ECO:0000256" key="11">
    <source>
        <dbReference type="ARBA" id="ARBA00022553"/>
    </source>
</evidence>
<dbReference type="SUPFAM" id="SSF50729">
    <property type="entry name" value="PH domain-like"/>
    <property type="match status" value="1"/>
</dbReference>
<dbReference type="Pfam" id="PF00615">
    <property type="entry name" value="RGS"/>
    <property type="match status" value="1"/>
</dbReference>
<feature type="domain" description="RBD" evidence="43">
    <location>
        <begin position="1136"/>
        <end position="1206"/>
    </location>
</feature>
<evidence type="ECO:0000256" key="34">
    <source>
        <dbReference type="PROSITE-ProRule" id="PRU00479"/>
    </source>
</evidence>
<dbReference type="InterPro" id="IPR006020">
    <property type="entry name" value="PTB/PI_dom"/>
</dbReference>
<dbReference type="CDD" id="cd00054">
    <property type="entry name" value="EGF_CA"/>
    <property type="match status" value="2"/>
</dbReference>
<proteinExistence type="predicted"/>
<dbReference type="GO" id="GO:0005886">
    <property type="term" value="C:plasma membrane"/>
    <property type="evidence" value="ECO:0007669"/>
    <property type="project" value="TreeGrafter"/>
</dbReference>
<feature type="compositionally biased region" description="Low complexity" evidence="36">
    <location>
        <begin position="1610"/>
        <end position="1627"/>
    </location>
</feature>
<dbReference type="GO" id="GO:0004252">
    <property type="term" value="F:serine-type endopeptidase activity"/>
    <property type="evidence" value="ECO:0007669"/>
    <property type="project" value="InterPro"/>
</dbReference>
<dbReference type="InterPro" id="IPR036943">
    <property type="entry name" value="FN_type2_sf"/>
</dbReference>
<evidence type="ECO:0000256" key="4">
    <source>
        <dbReference type="ARBA" id="ARBA00004613"/>
    </source>
</evidence>
<dbReference type="CDD" id="cd00062">
    <property type="entry name" value="FN2"/>
    <property type="match status" value="1"/>
</dbReference>
<evidence type="ECO:0000259" key="40">
    <source>
        <dbReference type="PROSITE" id="PS50106"/>
    </source>
</evidence>
<feature type="domain" description="EGF-like" evidence="38">
    <location>
        <begin position="1804"/>
        <end position="1842"/>
    </location>
</feature>
<dbReference type="SUPFAM" id="SSF50156">
    <property type="entry name" value="PDZ domain-like"/>
    <property type="match status" value="1"/>
</dbReference>
<feature type="compositionally biased region" description="Low complexity" evidence="36">
    <location>
        <begin position="1013"/>
        <end position="1033"/>
    </location>
</feature>
<keyword evidence="22" id="KW-0325">Glycoprotein</keyword>
<dbReference type="GO" id="GO:0006508">
    <property type="term" value="P:proteolysis"/>
    <property type="evidence" value="ECO:0007669"/>
    <property type="project" value="UniProtKB-KW"/>
</dbReference>
<evidence type="ECO:0000256" key="32">
    <source>
        <dbReference type="PROSITE-ProRule" id="PRU00076"/>
    </source>
</evidence>
<dbReference type="PROSITE" id="PS00023">
    <property type="entry name" value="FN2_1"/>
    <property type="match status" value="1"/>
</dbReference>
<keyword evidence="21 32" id="KW-1015">Disulfide bond</keyword>
<dbReference type="Pfam" id="PF16612">
    <property type="entry name" value="RGS12_usC"/>
    <property type="match status" value="1"/>
</dbReference>
<evidence type="ECO:0000256" key="7">
    <source>
        <dbReference type="ARBA" id="ARBA00022490"/>
    </source>
</evidence>
<feature type="disulfide bond" evidence="32">
    <location>
        <begin position="1732"/>
        <end position="1749"/>
    </location>
</feature>
<evidence type="ECO:0000256" key="12">
    <source>
        <dbReference type="ARBA" id="ARBA00022572"/>
    </source>
</evidence>
<keyword evidence="12 33" id="KW-0420">Kringle</keyword>
<dbReference type="Proteomes" id="UP000710432">
    <property type="component" value="Unassembled WGS sequence"/>
</dbReference>
<feature type="compositionally biased region" description="Polar residues" evidence="36">
    <location>
        <begin position="412"/>
        <end position="429"/>
    </location>
</feature>
<dbReference type="SMART" id="SM00020">
    <property type="entry name" value="Tryp_SPc"/>
    <property type="match status" value="1"/>
</dbReference>
<dbReference type="InterPro" id="IPR037880">
    <property type="entry name" value="RGS12_RGS"/>
</dbReference>
<evidence type="ECO:0000259" key="42">
    <source>
        <dbReference type="PROSITE" id="PS50240"/>
    </source>
</evidence>
<comment type="subunit">
    <text evidence="27">Heterodimer of a short chain and a long chain linked by a disulfide bond.</text>
</comment>
<dbReference type="InterPro" id="IPR043504">
    <property type="entry name" value="Peptidase_S1_PA_chymotrypsin"/>
</dbReference>
<feature type="disulfide bond" evidence="32">
    <location>
        <begin position="1813"/>
        <end position="1830"/>
    </location>
</feature>
<keyword evidence="13 35" id="KW-0645">Protease</keyword>
<dbReference type="Gene3D" id="2.40.20.10">
    <property type="entry name" value="Plasminogen Kringle 4"/>
    <property type="match status" value="1"/>
</dbReference>
<dbReference type="SMART" id="SM00059">
    <property type="entry name" value="FN2"/>
    <property type="match status" value="1"/>
</dbReference>
<dbReference type="InterPro" id="IPR003109">
    <property type="entry name" value="GoLoco_motif"/>
</dbReference>
<dbReference type="GO" id="GO:0009968">
    <property type="term" value="P:negative regulation of signal transduction"/>
    <property type="evidence" value="ECO:0007669"/>
    <property type="project" value="UniProtKB-ARBA"/>
</dbReference>
<evidence type="ECO:0000259" key="43">
    <source>
        <dbReference type="PROSITE" id="PS50898"/>
    </source>
</evidence>
<dbReference type="Pfam" id="PF02188">
    <property type="entry name" value="GoLoco"/>
    <property type="match status" value="1"/>
</dbReference>
<evidence type="ECO:0000256" key="13">
    <source>
        <dbReference type="ARBA" id="ARBA00022670"/>
    </source>
</evidence>
<dbReference type="SUPFAM" id="SSF48097">
    <property type="entry name" value="Regulator of G-protein signaling, RGS"/>
    <property type="match status" value="1"/>
</dbReference>
<reference evidence="46" key="1">
    <citation type="submission" date="2020-03" db="EMBL/GenBank/DDBJ databases">
        <title>Studies in the Genomics of Life Span.</title>
        <authorList>
            <person name="Glass D."/>
        </authorList>
    </citation>
    <scope>NUCLEOTIDE SEQUENCE</scope>
    <source>
        <strain evidence="46">LTLLF</strain>
        <tissue evidence="46">Muscle</tissue>
    </source>
</reference>
<dbReference type="PROSITE" id="PS50898">
    <property type="entry name" value="RBD"/>
    <property type="match status" value="2"/>
</dbReference>
<dbReference type="SMART" id="SM00130">
    <property type="entry name" value="KR"/>
    <property type="match status" value="1"/>
</dbReference>
<dbReference type="CDD" id="cd00190">
    <property type="entry name" value="Tryp_SPc"/>
    <property type="match status" value="1"/>
</dbReference>
<feature type="region of interest" description="Disordered" evidence="36">
    <location>
        <begin position="621"/>
        <end position="649"/>
    </location>
</feature>
<comment type="caution">
    <text evidence="46">The sequence shown here is derived from an EMBL/GenBank/DDBJ whole genome shotgun (WGS) entry which is preliminary data.</text>
</comment>
<evidence type="ECO:0000256" key="1">
    <source>
        <dbReference type="ARBA" id="ARBA00004123"/>
    </source>
</evidence>
<dbReference type="Gene3D" id="2.10.10.10">
    <property type="entry name" value="Fibronectin, type II, collagen-binding"/>
    <property type="match status" value="1"/>
</dbReference>
<dbReference type="FunFam" id="2.40.10.10:FF:000061">
    <property type="entry name" value="Hepatocyte growth factor activator"/>
    <property type="match status" value="1"/>
</dbReference>
<dbReference type="PANTHER" id="PTHR45945:SF1">
    <property type="entry name" value="REGULATOR OF G-PROTEIN SIGNALING 12"/>
    <property type="match status" value="1"/>
</dbReference>
<dbReference type="Pfam" id="PF02196">
    <property type="entry name" value="RBD"/>
    <property type="match status" value="1"/>
</dbReference>
<dbReference type="PROSITE" id="PS50106">
    <property type="entry name" value="PDZ"/>
    <property type="match status" value="1"/>
</dbReference>
<feature type="region of interest" description="Disordered" evidence="36">
    <location>
        <begin position="1074"/>
        <end position="1093"/>
    </location>
</feature>
<dbReference type="Pfam" id="PF00039">
    <property type="entry name" value="fn1"/>
    <property type="match status" value="1"/>
</dbReference>
<evidence type="ECO:0000256" key="14">
    <source>
        <dbReference type="ARBA" id="ARBA00022729"/>
    </source>
</evidence>
<feature type="domain" description="Fibronectin type-II" evidence="45">
    <location>
        <begin position="1666"/>
        <end position="1713"/>
    </location>
</feature>
<dbReference type="InterPro" id="IPR038178">
    <property type="entry name" value="Kringle_sf"/>
</dbReference>
<dbReference type="GO" id="GO:0008277">
    <property type="term" value="P:regulation of G protein-coupled receptor signaling pathway"/>
    <property type="evidence" value="ECO:0007669"/>
    <property type="project" value="TreeGrafter"/>
</dbReference>
<evidence type="ECO:0000256" key="5">
    <source>
        <dbReference type="ARBA" id="ARBA00022468"/>
    </source>
</evidence>